<gene>
    <name evidence="2" type="ORF">PLXY2_LOCUS91</name>
</gene>
<name>A0A8S4CVW1_PLUXY</name>
<evidence type="ECO:0000313" key="2">
    <source>
        <dbReference type="EMBL" id="CAG9086972.1"/>
    </source>
</evidence>
<protein>
    <submittedName>
        <fullName evidence="2">(diamondback moth) hypothetical protein</fullName>
    </submittedName>
</protein>
<reference evidence="2" key="1">
    <citation type="submission" date="2020-11" db="EMBL/GenBank/DDBJ databases">
        <authorList>
            <person name="Whiteford S."/>
        </authorList>
    </citation>
    <scope>NUCLEOTIDE SEQUENCE</scope>
</reference>
<feature type="region of interest" description="Disordered" evidence="1">
    <location>
        <begin position="52"/>
        <end position="78"/>
    </location>
</feature>
<accession>A0A8S4CVW1</accession>
<evidence type="ECO:0000256" key="1">
    <source>
        <dbReference type="SAM" id="MobiDB-lite"/>
    </source>
</evidence>
<sequence length="108" mass="11970">MSKAKVSAEWKKRVKTEYMRLRQIKRFKRADEVKVAWARNLRLMSTALEPATPRAGAGAAARAGGRPRWPAPPPPQHHEALMKRADVSITDGQCSTTTSCNASNSLKQ</sequence>
<feature type="compositionally biased region" description="Low complexity" evidence="1">
    <location>
        <begin position="52"/>
        <end position="68"/>
    </location>
</feature>
<dbReference type="Proteomes" id="UP000653454">
    <property type="component" value="Unassembled WGS sequence"/>
</dbReference>
<evidence type="ECO:0000313" key="3">
    <source>
        <dbReference type="Proteomes" id="UP000653454"/>
    </source>
</evidence>
<dbReference type="AlphaFoldDB" id="A0A8S4CVW1"/>
<proteinExistence type="predicted"/>
<organism evidence="2 3">
    <name type="scientific">Plutella xylostella</name>
    <name type="common">Diamondback moth</name>
    <name type="synonym">Plutella maculipennis</name>
    <dbReference type="NCBI Taxonomy" id="51655"/>
    <lineage>
        <taxon>Eukaryota</taxon>
        <taxon>Metazoa</taxon>
        <taxon>Ecdysozoa</taxon>
        <taxon>Arthropoda</taxon>
        <taxon>Hexapoda</taxon>
        <taxon>Insecta</taxon>
        <taxon>Pterygota</taxon>
        <taxon>Neoptera</taxon>
        <taxon>Endopterygota</taxon>
        <taxon>Lepidoptera</taxon>
        <taxon>Glossata</taxon>
        <taxon>Ditrysia</taxon>
        <taxon>Yponomeutoidea</taxon>
        <taxon>Plutellidae</taxon>
        <taxon>Plutella</taxon>
    </lineage>
</organism>
<dbReference type="EMBL" id="CAJHNJ030000001">
    <property type="protein sequence ID" value="CAG9086972.1"/>
    <property type="molecule type" value="Genomic_DNA"/>
</dbReference>
<keyword evidence="3" id="KW-1185">Reference proteome</keyword>
<comment type="caution">
    <text evidence="2">The sequence shown here is derived from an EMBL/GenBank/DDBJ whole genome shotgun (WGS) entry which is preliminary data.</text>
</comment>